<organism evidence="2 3">
    <name type="scientific">Vibrio brasiliensis LMG 20546</name>
    <dbReference type="NCBI Taxonomy" id="945543"/>
    <lineage>
        <taxon>Bacteria</taxon>
        <taxon>Pseudomonadati</taxon>
        <taxon>Pseudomonadota</taxon>
        <taxon>Gammaproteobacteria</taxon>
        <taxon>Vibrionales</taxon>
        <taxon>Vibrionaceae</taxon>
        <taxon>Vibrio</taxon>
        <taxon>Vibrio oreintalis group</taxon>
    </lineage>
</organism>
<gene>
    <name evidence="2" type="ORF">VIBR0546_13650</name>
</gene>
<dbReference type="AlphaFoldDB" id="E8LUV0"/>
<dbReference type="eggNOG" id="ENOG5034406">
    <property type="taxonomic scope" value="Bacteria"/>
</dbReference>
<keyword evidence="1" id="KW-1133">Transmembrane helix</keyword>
<feature type="transmembrane region" description="Helical" evidence="1">
    <location>
        <begin position="70"/>
        <end position="91"/>
    </location>
</feature>
<feature type="transmembrane region" description="Helical" evidence="1">
    <location>
        <begin position="122"/>
        <end position="141"/>
    </location>
</feature>
<keyword evidence="1" id="KW-0812">Transmembrane</keyword>
<proteinExistence type="predicted"/>
<accession>E8LUV0</accession>
<feature type="transmembrane region" description="Helical" evidence="1">
    <location>
        <begin position="97"/>
        <end position="115"/>
    </location>
</feature>
<name>E8LUV0_9VIBR</name>
<sequence length="220" mass="25755">MKIIIWLLIRAFIAYLLVGVLLGILILNNTYAPRFFTMKPEILGWFSAFGVLLSYVLFRFKKTSEIGKFLFACVLGSVVLCLYAEESYWLLNMKMRSWTLFLTVLYAIMLLYFVFPYKWLRPLLFLAPVSAGSWAVYWLGYTPMNVTMSILEVKGTIADDKYSKAIALLPDVYVTCVTSTLLWLVQILVLYVFVYWRSDPQYSYRSLTQRLRKIRNARQF</sequence>
<keyword evidence="3" id="KW-1185">Reference proteome</keyword>
<evidence type="ECO:0000313" key="3">
    <source>
        <dbReference type="Proteomes" id="UP000004371"/>
    </source>
</evidence>
<comment type="caution">
    <text evidence="2">The sequence shown here is derived from an EMBL/GenBank/DDBJ whole genome shotgun (WGS) entry which is preliminary data.</text>
</comment>
<evidence type="ECO:0000313" key="2">
    <source>
        <dbReference type="EMBL" id="EGA65335.1"/>
    </source>
</evidence>
<protein>
    <submittedName>
        <fullName evidence="2">Uncharacterized protein</fullName>
    </submittedName>
</protein>
<evidence type="ECO:0000256" key="1">
    <source>
        <dbReference type="SAM" id="Phobius"/>
    </source>
</evidence>
<keyword evidence="1" id="KW-0472">Membrane</keyword>
<dbReference type="EMBL" id="AEVS01000071">
    <property type="protein sequence ID" value="EGA65335.1"/>
    <property type="molecule type" value="Genomic_DNA"/>
</dbReference>
<feature type="transmembrane region" description="Helical" evidence="1">
    <location>
        <begin position="42"/>
        <end position="58"/>
    </location>
</feature>
<feature type="transmembrane region" description="Helical" evidence="1">
    <location>
        <begin position="172"/>
        <end position="196"/>
    </location>
</feature>
<reference evidence="2 3" key="1">
    <citation type="journal article" date="2012" name="Int. J. Syst. Evol. Microbiol.">
        <title>Vibrio caribbeanicus sp. nov., isolated from the marine sponge Scleritoderma cyanea.</title>
        <authorList>
            <person name="Hoffmann M."/>
            <person name="Monday S.R."/>
            <person name="Allard M.W."/>
            <person name="Strain E.A."/>
            <person name="Whittaker P."/>
            <person name="Naum M."/>
            <person name="McCarthy P.J."/>
            <person name="Lopez J.V."/>
            <person name="Fischer M."/>
            <person name="Brown E.W."/>
        </authorList>
    </citation>
    <scope>NUCLEOTIDE SEQUENCE [LARGE SCALE GENOMIC DNA]</scope>
    <source>
        <strain evidence="2 3">LMG 20546</strain>
    </source>
</reference>
<dbReference type="Proteomes" id="UP000004371">
    <property type="component" value="Unassembled WGS sequence"/>
</dbReference>
<feature type="transmembrane region" description="Helical" evidence="1">
    <location>
        <begin position="7"/>
        <end position="27"/>
    </location>
</feature>